<dbReference type="AlphaFoldDB" id="A0A9W4XUU6"/>
<dbReference type="InterPro" id="IPR047122">
    <property type="entry name" value="Trans-enoyl_RdTase-like"/>
</dbReference>
<organism evidence="5 6">
    <name type="scientific">Periconia digitata</name>
    <dbReference type="NCBI Taxonomy" id="1303443"/>
    <lineage>
        <taxon>Eukaryota</taxon>
        <taxon>Fungi</taxon>
        <taxon>Dikarya</taxon>
        <taxon>Ascomycota</taxon>
        <taxon>Pezizomycotina</taxon>
        <taxon>Dothideomycetes</taxon>
        <taxon>Pleosporomycetidae</taxon>
        <taxon>Pleosporales</taxon>
        <taxon>Massarineae</taxon>
        <taxon>Periconiaceae</taxon>
        <taxon>Periconia</taxon>
    </lineage>
</organism>
<dbReference type="InterPro" id="IPR013149">
    <property type="entry name" value="ADH-like_C"/>
</dbReference>
<keyword evidence="6" id="KW-1185">Reference proteome</keyword>
<dbReference type="SUPFAM" id="SSF50129">
    <property type="entry name" value="GroES-like"/>
    <property type="match status" value="1"/>
</dbReference>
<evidence type="ECO:0000256" key="2">
    <source>
        <dbReference type="ARBA" id="ARBA00011245"/>
    </source>
</evidence>
<evidence type="ECO:0000313" key="5">
    <source>
        <dbReference type="EMBL" id="CAI6333727.1"/>
    </source>
</evidence>
<dbReference type="CDD" id="cd08249">
    <property type="entry name" value="enoyl_reductase_like"/>
    <property type="match status" value="1"/>
</dbReference>
<evidence type="ECO:0000256" key="1">
    <source>
        <dbReference type="ARBA" id="ARBA00008072"/>
    </source>
</evidence>
<gene>
    <name evidence="5" type="ORF">PDIGIT_LOCUS6775</name>
</gene>
<dbReference type="EMBL" id="CAOQHR010000004">
    <property type="protein sequence ID" value="CAI6333727.1"/>
    <property type="molecule type" value="Genomic_DNA"/>
</dbReference>
<accession>A0A9W4XUU6</accession>
<dbReference type="SUPFAM" id="SSF51735">
    <property type="entry name" value="NAD(P)-binding Rossmann-fold domains"/>
    <property type="match status" value="1"/>
</dbReference>
<dbReference type="InterPro" id="IPR020843">
    <property type="entry name" value="ER"/>
</dbReference>
<reference evidence="5" key="1">
    <citation type="submission" date="2023-01" db="EMBL/GenBank/DDBJ databases">
        <authorList>
            <person name="Van Ghelder C."/>
            <person name="Rancurel C."/>
        </authorList>
    </citation>
    <scope>NUCLEOTIDE SEQUENCE</scope>
    <source>
        <strain evidence="5">CNCM I-4278</strain>
    </source>
</reference>
<evidence type="ECO:0000313" key="6">
    <source>
        <dbReference type="Proteomes" id="UP001152607"/>
    </source>
</evidence>
<proteinExistence type="inferred from homology"/>
<evidence type="ECO:0000256" key="3">
    <source>
        <dbReference type="ARBA" id="ARBA00023002"/>
    </source>
</evidence>
<dbReference type="PANTHER" id="PTHR45348">
    <property type="entry name" value="HYPOTHETICAL OXIDOREDUCTASE (EUROFUNG)"/>
    <property type="match status" value="1"/>
</dbReference>
<dbReference type="InterPro" id="IPR011032">
    <property type="entry name" value="GroES-like_sf"/>
</dbReference>
<name>A0A9W4XUU6_9PLEO</name>
<dbReference type="SMART" id="SM00829">
    <property type="entry name" value="PKS_ER"/>
    <property type="match status" value="1"/>
</dbReference>
<dbReference type="PANTHER" id="PTHR45348:SF2">
    <property type="entry name" value="ZINC-TYPE ALCOHOL DEHYDROGENASE-LIKE PROTEIN C2E1P3.01"/>
    <property type="match status" value="1"/>
</dbReference>
<evidence type="ECO:0000259" key="4">
    <source>
        <dbReference type="SMART" id="SM00829"/>
    </source>
</evidence>
<dbReference type="Pfam" id="PF08240">
    <property type="entry name" value="ADH_N"/>
    <property type="match status" value="1"/>
</dbReference>
<feature type="domain" description="Enoyl reductase (ER)" evidence="4">
    <location>
        <begin position="38"/>
        <end position="376"/>
    </location>
</feature>
<dbReference type="InterPro" id="IPR013154">
    <property type="entry name" value="ADH-like_N"/>
</dbReference>
<protein>
    <recommendedName>
        <fullName evidence="4">Enoyl reductase (ER) domain-containing protein</fullName>
    </recommendedName>
</protein>
<dbReference type="OrthoDB" id="48317at2759"/>
<dbReference type="InterPro" id="IPR036291">
    <property type="entry name" value="NAD(P)-bd_dom_sf"/>
</dbReference>
<comment type="similarity">
    <text evidence="1">Belongs to the zinc-containing alcohol dehydrogenase family.</text>
</comment>
<dbReference type="Gene3D" id="3.40.50.720">
    <property type="entry name" value="NAD(P)-binding Rossmann-like Domain"/>
    <property type="match status" value="1"/>
</dbReference>
<dbReference type="Proteomes" id="UP001152607">
    <property type="component" value="Unassembled WGS sequence"/>
</dbReference>
<dbReference type="Gene3D" id="3.90.180.10">
    <property type="entry name" value="Medium-chain alcohol dehydrogenases, catalytic domain"/>
    <property type="match status" value="1"/>
</dbReference>
<dbReference type="GO" id="GO:0016651">
    <property type="term" value="F:oxidoreductase activity, acting on NAD(P)H"/>
    <property type="evidence" value="ECO:0007669"/>
    <property type="project" value="InterPro"/>
</dbReference>
<keyword evidence="3" id="KW-0560">Oxidoreductase</keyword>
<sequence>MGQIFYKCFVSTKRAIYFFTALQKIKMETQAIMVLKPGQGAGIQAIPLPKLHADWVLVDTKAIALNPSDWKKIDGGGADLGSRVGCDYAGVVREVGQNVTAFKKGDRIGAFVHGADRTNHDNGAFAQVIIAKAAVQFQIPDNISFEAASTMGVAVVTVGQALYKSLGLPLPSAPAESPFPILIHAASTSIGMYGIQFAKASGLQVVATSSPHNFDLLKSLGADAVFDYHSPSCAADIKKYTQNQLKYSWDCMATGAEMCAAAMTNTGKCFYSTVNPLPMKSMAALRKANRNVDIPRFTMGYDACGDAYMFMGKMVPPKPDEMEFARNFIEISRGLLAAEVVKPIQFSVNQTGEGLEGALKGLDELRAGKVSGKKLVYTL</sequence>
<dbReference type="Pfam" id="PF00107">
    <property type="entry name" value="ADH_zinc_N"/>
    <property type="match status" value="1"/>
</dbReference>
<comment type="subunit">
    <text evidence="2">Monomer.</text>
</comment>
<comment type="caution">
    <text evidence="5">The sequence shown here is derived from an EMBL/GenBank/DDBJ whole genome shotgun (WGS) entry which is preliminary data.</text>
</comment>